<dbReference type="PROSITE" id="PS00018">
    <property type="entry name" value="EF_HAND_1"/>
    <property type="match status" value="1"/>
</dbReference>
<evidence type="ECO:0000256" key="4">
    <source>
        <dbReference type="ARBA" id="ARBA00022448"/>
    </source>
</evidence>
<accession>H2Y8I5</accession>
<feature type="transmembrane region" description="Helical" evidence="8">
    <location>
        <begin position="38"/>
        <end position="64"/>
    </location>
</feature>
<evidence type="ECO:0000256" key="6">
    <source>
        <dbReference type="ARBA" id="ARBA00022989"/>
    </source>
</evidence>
<evidence type="ECO:0000259" key="9">
    <source>
        <dbReference type="Pfam" id="PF00324"/>
    </source>
</evidence>
<keyword evidence="4" id="KW-0813">Transport</keyword>
<dbReference type="Gene3D" id="1.20.1740.10">
    <property type="entry name" value="Amino acid/polyamine transporter I"/>
    <property type="match status" value="1"/>
</dbReference>
<organism evidence="11 12">
    <name type="scientific">Ciona savignyi</name>
    <name type="common">Pacific transparent sea squirt</name>
    <dbReference type="NCBI Taxonomy" id="51511"/>
    <lineage>
        <taxon>Eukaryota</taxon>
        <taxon>Metazoa</taxon>
        <taxon>Chordata</taxon>
        <taxon>Tunicata</taxon>
        <taxon>Ascidiacea</taxon>
        <taxon>Phlebobranchia</taxon>
        <taxon>Cionidae</taxon>
        <taxon>Ciona</taxon>
    </lineage>
</organism>
<dbReference type="PANTHER" id="PTHR11827">
    <property type="entry name" value="SOLUTE CARRIER FAMILY 12, CATION COTRANSPORTERS"/>
    <property type="match status" value="1"/>
</dbReference>
<dbReference type="GO" id="GO:0015379">
    <property type="term" value="F:potassium:chloride symporter activity"/>
    <property type="evidence" value="ECO:0007669"/>
    <property type="project" value="TreeGrafter"/>
</dbReference>
<dbReference type="InterPro" id="IPR004841">
    <property type="entry name" value="AA-permease/SLC12A_dom"/>
</dbReference>
<dbReference type="Proteomes" id="UP000007875">
    <property type="component" value="Unassembled WGS sequence"/>
</dbReference>
<feature type="transmembrane region" description="Helical" evidence="8">
    <location>
        <begin position="284"/>
        <end position="308"/>
    </location>
</feature>
<reference evidence="12" key="1">
    <citation type="submission" date="2003-08" db="EMBL/GenBank/DDBJ databases">
        <authorList>
            <person name="Birren B."/>
            <person name="Nusbaum C."/>
            <person name="Abebe A."/>
            <person name="Abouelleil A."/>
            <person name="Adekoya E."/>
            <person name="Ait-zahra M."/>
            <person name="Allen N."/>
            <person name="Allen T."/>
            <person name="An P."/>
            <person name="Anderson M."/>
            <person name="Anderson S."/>
            <person name="Arachchi H."/>
            <person name="Armbruster J."/>
            <person name="Bachantsang P."/>
            <person name="Baldwin J."/>
            <person name="Barry A."/>
            <person name="Bayul T."/>
            <person name="Blitshsteyn B."/>
            <person name="Bloom T."/>
            <person name="Blye J."/>
            <person name="Boguslavskiy L."/>
            <person name="Borowsky M."/>
            <person name="Boukhgalter B."/>
            <person name="Brunache A."/>
            <person name="Butler J."/>
            <person name="Calixte N."/>
            <person name="Calvo S."/>
            <person name="Camarata J."/>
            <person name="Campo K."/>
            <person name="Chang J."/>
            <person name="Cheshatsang Y."/>
            <person name="Citroen M."/>
            <person name="Collymore A."/>
            <person name="Considine T."/>
            <person name="Cook A."/>
            <person name="Cooke P."/>
            <person name="Corum B."/>
            <person name="Cuomo C."/>
            <person name="David R."/>
            <person name="Dawoe T."/>
            <person name="Degray S."/>
            <person name="Dodge S."/>
            <person name="Dooley K."/>
            <person name="Dorje P."/>
            <person name="Dorjee K."/>
            <person name="Dorris L."/>
            <person name="Duffey N."/>
            <person name="Dupes A."/>
            <person name="Elkins T."/>
            <person name="Engels R."/>
            <person name="Erickson J."/>
            <person name="Farina A."/>
            <person name="Faro S."/>
            <person name="Ferreira P."/>
            <person name="Fischer H."/>
            <person name="Fitzgerald M."/>
            <person name="Foley K."/>
            <person name="Gage D."/>
            <person name="Galagan J."/>
            <person name="Gearin G."/>
            <person name="Gnerre S."/>
            <person name="Gnirke A."/>
            <person name="Goyette A."/>
            <person name="Graham J."/>
            <person name="Grandbois E."/>
            <person name="Gyaltsen K."/>
            <person name="Hafez N."/>
            <person name="Hagopian D."/>
            <person name="Hagos B."/>
            <person name="Hall J."/>
            <person name="Hatcher B."/>
            <person name="Heller A."/>
            <person name="Higgins H."/>
            <person name="Honan T."/>
            <person name="Horn A."/>
            <person name="Houde N."/>
            <person name="Hughes L."/>
            <person name="Hulme W."/>
            <person name="Husby E."/>
            <person name="Iliev I."/>
            <person name="Jaffe D."/>
            <person name="Jones C."/>
            <person name="Kamal M."/>
            <person name="Kamat A."/>
            <person name="Kamvysselis M."/>
            <person name="Karlsson E."/>
            <person name="Kells C."/>
            <person name="Kieu A."/>
            <person name="Kisner P."/>
            <person name="Kodira C."/>
            <person name="Kulbokas E."/>
            <person name="Labutti K."/>
            <person name="Lama D."/>
            <person name="Landers T."/>
            <person name="Leger J."/>
            <person name="Levine S."/>
            <person name="Lewis D."/>
            <person name="Lewis T."/>
            <person name="Lindblad-toh K."/>
            <person name="Liu X."/>
            <person name="Lokyitsang T."/>
            <person name="Lokyitsang Y."/>
            <person name="Lucien O."/>
            <person name="Lui A."/>
            <person name="Ma L.J."/>
            <person name="Mabbitt R."/>
            <person name="Macdonald J."/>
            <person name="Maclean C."/>
            <person name="Major J."/>
            <person name="Manning J."/>
            <person name="Marabella R."/>
            <person name="Maru K."/>
            <person name="Matthews C."/>
            <person name="Mauceli E."/>
            <person name="Mccarthy M."/>
            <person name="Mcdonough S."/>
            <person name="Mcghee T."/>
            <person name="Meldrim J."/>
            <person name="Meneus L."/>
            <person name="Mesirov J."/>
            <person name="Mihalev A."/>
            <person name="Mihova T."/>
            <person name="Mikkelsen T."/>
            <person name="Mlenga V."/>
            <person name="Moru K."/>
            <person name="Mozes J."/>
            <person name="Mulrain L."/>
            <person name="Munson G."/>
            <person name="Naylor J."/>
            <person name="Newes C."/>
            <person name="Nguyen C."/>
            <person name="Nguyen N."/>
            <person name="Nguyen T."/>
            <person name="Nicol R."/>
            <person name="Nielsen C."/>
            <person name="Nizzari M."/>
            <person name="Norbu C."/>
            <person name="Norbu N."/>
            <person name="O'donnell P."/>
            <person name="Okoawo O."/>
            <person name="O'leary S."/>
            <person name="Omotosho B."/>
            <person name="O'neill K."/>
            <person name="Osman S."/>
            <person name="Parker S."/>
            <person name="Perrin D."/>
            <person name="Phunkhang P."/>
            <person name="Piqani B."/>
            <person name="Purcell S."/>
            <person name="Rachupka T."/>
            <person name="Ramasamy U."/>
            <person name="Rameau R."/>
            <person name="Ray V."/>
            <person name="Raymond C."/>
            <person name="Retta R."/>
            <person name="Richardson S."/>
            <person name="Rise C."/>
            <person name="Rodriguez J."/>
            <person name="Rogers J."/>
            <person name="Rogov P."/>
            <person name="Rutman M."/>
            <person name="Schupbach R."/>
            <person name="Seaman C."/>
            <person name="Settipalli S."/>
            <person name="Sharpe T."/>
            <person name="Sheridan J."/>
            <person name="Sherpa N."/>
            <person name="Shi J."/>
            <person name="Smirnov S."/>
            <person name="Smith C."/>
            <person name="Sougnez C."/>
            <person name="Spencer B."/>
            <person name="Stalker J."/>
            <person name="Stange-thomann N."/>
            <person name="Stavropoulos S."/>
            <person name="Stetson K."/>
            <person name="Stone C."/>
            <person name="Stone S."/>
            <person name="Stubbs M."/>
            <person name="Talamas J."/>
            <person name="Tchuinga P."/>
            <person name="Tenzing P."/>
            <person name="Tesfaye S."/>
            <person name="Theodore J."/>
            <person name="Thoulutsang Y."/>
            <person name="Topham K."/>
            <person name="Towey S."/>
            <person name="Tsamla T."/>
            <person name="Tsomo N."/>
            <person name="Vallee D."/>
            <person name="Vassiliev H."/>
            <person name="Venkataraman V."/>
            <person name="Vinson J."/>
            <person name="Vo A."/>
            <person name="Wade C."/>
            <person name="Wang S."/>
            <person name="Wangchuk T."/>
            <person name="Wangdi T."/>
            <person name="Whittaker C."/>
            <person name="Wilkinson J."/>
            <person name="Wu Y."/>
            <person name="Wyman D."/>
            <person name="Yadav S."/>
            <person name="Yang S."/>
            <person name="Yang X."/>
            <person name="Yeager S."/>
            <person name="Yee E."/>
            <person name="Young G."/>
            <person name="Zainoun J."/>
            <person name="Zembeck L."/>
            <person name="Zimmer A."/>
            <person name="Zody M."/>
            <person name="Lander E."/>
        </authorList>
    </citation>
    <scope>NUCLEOTIDE SEQUENCE [LARGE SCALE GENOMIC DNA]</scope>
</reference>
<feature type="transmembrane region" description="Helical" evidence="8">
    <location>
        <begin position="152"/>
        <end position="171"/>
    </location>
</feature>
<reference evidence="11" key="2">
    <citation type="submission" date="2025-08" db="UniProtKB">
        <authorList>
            <consortium name="Ensembl"/>
        </authorList>
    </citation>
    <scope>IDENTIFICATION</scope>
</reference>
<dbReference type="AlphaFoldDB" id="H2Y8I5"/>
<comment type="subcellular location">
    <subcellularLocation>
        <location evidence="1">Membrane</location>
        <topology evidence="1">Multi-pass membrane protein</topology>
    </subcellularLocation>
</comment>
<name>H2Y8I5_CIOSA</name>
<dbReference type="Pfam" id="PF03522">
    <property type="entry name" value="SLC12"/>
    <property type="match status" value="1"/>
</dbReference>
<evidence type="ECO:0000256" key="8">
    <source>
        <dbReference type="SAM" id="Phobius"/>
    </source>
</evidence>
<sequence>KLSTFFGVVVPCCLSMFSVILFLRMGFIVGQAGMLESLAMLVLAYAIIGFTVLSICAISTNGAIEGGGAYFMISRALGPEFGGSIGLMFFLANVASTALYIFGLVEAMLSFFGPEGQLVPYHGKWWSYLYGSIILLVCLIVCVVGADIYAKTTFLIFVVVMVCIASIFISFNLTSNSTLSHAGVLHLCNQTNVTYTGFNQITLENNIKRNTYGYCRKSKCSIRMMFNTSPILFISSVVPHFTIDYTTSVPQNFIKVFAVLFNGCTGIMAGANMSGDLKNPSRSIPVGTISACIITFLVYMALIILISATTPRWVAIVSPVVTHTLNLFHTPPHTPIVTYNDPHFVSTTTSHPHRILLFCNYSFLLTINLWSPFVAIGVFASSLSAALSCLIGASRILYALARDDLFGMLALGVKYCHRRQFEILSDSQHPLSIDVVHRGAWGIVMQGQSPPKNMHSRTSRIILRPMTKTTSSGNPIVAVLFSWFLVQMTLFIGQVNTIAPIVTIFFLISYAATDLACLALEWASAPNFRPTFKLFTWHTCVLGFISCVVMMFLVQALYTSISVVVLIVLLIIIHYRVPTSSWGYISQALIFHQVRKYMLMLDVRKEHVKFWRPQILLMIKNPRTSCQLIRFINSIKKSGLYVLGNVTIGSLAEMSSDQLSPQYNHWLNLVDEIGVKAFVELTLSKSVREGTEHLLRISGLGGMKPNTLVLGFHDNQPRTDTFQDLGISVISSIISNDQPLEDAFDSGSFFPSVESDDDDDGDNRLSPVEYVSIISDAIKLHKNVCLARCFNQLNTTKLAQDKGKIHYIDVWPVNFLSHFRGRSSTSYFDTTCVFLMQMACILNMTPFWKNRTKLRIFLFTETNQELGDEELVVRGCRGDVIGCRGDVVGCRGDVVGCRGDVVGCRGDVIGCRGDVKMNSLIRSQHQSTAVTFLYLPTPPTSTDQCEDYLDMLTQISDGLGPTLFVHGLSHVISTTL</sequence>
<evidence type="ECO:0000256" key="2">
    <source>
        <dbReference type="ARBA" id="ARBA00010593"/>
    </source>
</evidence>
<dbReference type="FunFam" id="1.20.1740.10:FF:000013">
    <property type="entry name" value="Solute carrier family 12 member"/>
    <property type="match status" value="1"/>
</dbReference>
<feature type="transmembrane region" description="Helical" evidence="8">
    <location>
        <begin position="6"/>
        <end position="26"/>
    </location>
</feature>
<dbReference type="GO" id="GO:0055075">
    <property type="term" value="P:potassium ion homeostasis"/>
    <property type="evidence" value="ECO:0007669"/>
    <property type="project" value="TreeGrafter"/>
</dbReference>
<dbReference type="GO" id="GO:0016020">
    <property type="term" value="C:membrane"/>
    <property type="evidence" value="ECO:0007669"/>
    <property type="project" value="UniProtKB-SubCell"/>
</dbReference>
<dbReference type="InterPro" id="IPR004842">
    <property type="entry name" value="SLC12A_fam"/>
</dbReference>
<comment type="similarity">
    <text evidence="2">Belongs to the SLC12A transporter family.</text>
</comment>
<evidence type="ECO:0000256" key="7">
    <source>
        <dbReference type="ARBA" id="ARBA00023136"/>
    </source>
</evidence>
<dbReference type="OMA" id="NIKYWRP"/>
<dbReference type="InterPro" id="IPR018491">
    <property type="entry name" value="SLC12_C"/>
</dbReference>
<dbReference type="GO" id="GO:0006884">
    <property type="term" value="P:cell volume homeostasis"/>
    <property type="evidence" value="ECO:0007669"/>
    <property type="project" value="TreeGrafter"/>
</dbReference>
<dbReference type="InParanoid" id="H2Y8I5"/>
<dbReference type="InterPro" id="IPR018247">
    <property type="entry name" value="EF_Hand_1_Ca_BS"/>
</dbReference>
<dbReference type="Ensembl" id="ENSCSAVT00000001660.1">
    <property type="protein sequence ID" value="ENSCSAVP00000001633.1"/>
    <property type="gene ID" value="ENSCSAVG00000000946.1"/>
</dbReference>
<evidence type="ECO:0000259" key="10">
    <source>
        <dbReference type="Pfam" id="PF03522"/>
    </source>
</evidence>
<feature type="transmembrane region" description="Helical" evidence="8">
    <location>
        <begin position="84"/>
        <end position="105"/>
    </location>
</feature>
<keyword evidence="6 8" id="KW-1133">Transmembrane helix</keyword>
<evidence type="ECO:0000256" key="1">
    <source>
        <dbReference type="ARBA" id="ARBA00004141"/>
    </source>
</evidence>
<feature type="transmembrane region" description="Helical" evidence="8">
    <location>
        <begin position="498"/>
        <end position="522"/>
    </location>
</feature>
<feature type="domain" description="SLC12A transporter C-terminal" evidence="10">
    <location>
        <begin position="627"/>
        <end position="715"/>
    </location>
</feature>
<keyword evidence="12" id="KW-1185">Reference proteome</keyword>
<feature type="transmembrane region" description="Helical" evidence="8">
    <location>
        <begin position="253"/>
        <end position="272"/>
    </location>
</feature>
<dbReference type="FunCoup" id="H2Y8I5">
    <property type="interactions" value="68"/>
</dbReference>
<reference evidence="11" key="3">
    <citation type="submission" date="2025-09" db="UniProtKB">
        <authorList>
            <consortium name="Ensembl"/>
        </authorList>
    </citation>
    <scope>IDENTIFICATION</scope>
</reference>
<dbReference type="PANTHER" id="PTHR11827:SF72">
    <property type="entry name" value="GH08340P"/>
    <property type="match status" value="1"/>
</dbReference>
<feature type="transmembrane region" description="Helical" evidence="8">
    <location>
        <begin position="125"/>
        <end position="146"/>
    </location>
</feature>
<evidence type="ECO:0000256" key="5">
    <source>
        <dbReference type="ARBA" id="ARBA00022692"/>
    </source>
</evidence>
<feature type="domain" description="Amino acid permease/ SLC12A" evidence="9">
    <location>
        <begin position="7"/>
        <end position="410"/>
    </location>
</feature>
<dbReference type="GO" id="GO:0055064">
    <property type="term" value="P:chloride ion homeostasis"/>
    <property type="evidence" value="ECO:0007669"/>
    <property type="project" value="TreeGrafter"/>
</dbReference>
<keyword evidence="7 8" id="KW-0472">Membrane</keyword>
<evidence type="ECO:0000313" key="11">
    <source>
        <dbReference type="Ensembl" id="ENSCSAVP00000001633.1"/>
    </source>
</evidence>
<dbReference type="eggNOG" id="KOG1288">
    <property type="taxonomic scope" value="Eukaryota"/>
</dbReference>
<keyword evidence="5 8" id="KW-0812">Transmembrane</keyword>
<dbReference type="STRING" id="51511.ENSCSAVP00000001633"/>
<feature type="transmembrane region" description="Helical" evidence="8">
    <location>
        <begin position="560"/>
        <end position="577"/>
    </location>
</feature>
<feature type="transmembrane region" description="Helical" evidence="8">
    <location>
        <begin position="224"/>
        <end position="241"/>
    </location>
</feature>
<feature type="transmembrane region" description="Helical" evidence="8">
    <location>
        <begin position="473"/>
        <end position="492"/>
    </location>
</feature>
<proteinExistence type="inferred from homology"/>
<evidence type="ECO:0000313" key="12">
    <source>
        <dbReference type="Proteomes" id="UP000007875"/>
    </source>
</evidence>
<dbReference type="GeneTree" id="ENSGT00940000159400"/>
<feature type="transmembrane region" description="Helical" evidence="8">
    <location>
        <begin position="534"/>
        <end position="554"/>
    </location>
</feature>
<evidence type="ECO:0000256" key="3">
    <source>
        <dbReference type="ARBA" id="ARBA00019359"/>
    </source>
</evidence>
<feature type="domain" description="Amino acid permease/ SLC12A" evidence="9">
    <location>
        <begin position="464"/>
        <end position="616"/>
    </location>
</feature>
<protein>
    <recommendedName>
        <fullName evidence="3">Solute carrier family 12 member 9</fullName>
    </recommendedName>
</protein>
<dbReference type="Pfam" id="PF00324">
    <property type="entry name" value="AA_permease"/>
    <property type="match status" value="2"/>
</dbReference>